<gene>
    <name evidence="5" type="ORF">JKP88DRAFT_287601</name>
</gene>
<feature type="coiled-coil region" evidence="2">
    <location>
        <begin position="243"/>
        <end position="270"/>
    </location>
</feature>
<comment type="caution">
    <text evidence="5">The sequence shown here is derived from an EMBL/GenBank/DDBJ whole genome shotgun (WGS) entry which is preliminary data.</text>
</comment>
<dbReference type="Proteomes" id="UP000664859">
    <property type="component" value="Unassembled WGS sequence"/>
</dbReference>
<organism evidence="5 6">
    <name type="scientific">Tribonema minus</name>
    <dbReference type="NCBI Taxonomy" id="303371"/>
    <lineage>
        <taxon>Eukaryota</taxon>
        <taxon>Sar</taxon>
        <taxon>Stramenopiles</taxon>
        <taxon>Ochrophyta</taxon>
        <taxon>PX clade</taxon>
        <taxon>Xanthophyceae</taxon>
        <taxon>Tribonematales</taxon>
        <taxon>Tribonemataceae</taxon>
        <taxon>Tribonema</taxon>
    </lineage>
</organism>
<sequence length="276" mass="30189">MVARPKGYSAVAVPLPGGVFSSYVFVKEHREGPGSGAGRTLFAVNVDDDGGTLTDAALKARLTAQWEGFGPIDAVELVERDSSGKGAGKGVDSSSSGHLAGVGAEPLGTRARCARIRFSDAAALKRALAAKQLPRPPDDAGRLTGLAAVVQQYRDARPDHEELRQRVDAYIQHFDAKEAEDEQERLDAKNQQPDADGFVTVTYKKRRREATEPDAAAAAAAAGGRKKKKKPQELHNFYRFQMREAKREQLATLREKFEQDKAKIERMKAARKFKPF</sequence>
<evidence type="ECO:0000259" key="4">
    <source>
        <dbReference type="Pfam" id="PF12923"/>
    </source>
</evidence>
<dbReference type="GO" id="GO:0000028">
    <property type="term" value="P:ribosomal small subunit assembly"/>
    <property type="evidence" value="ECO:0007669"/>
    <property type="project" value="TreeGrafter"/>
</dbReference>
<dbReference type="InterPro" id="IPR040446">
    <property type="entry name" value="RRP7"/>
</dbReference>
<dbReference type="GO" id="GO:0032545">
    <property type="term" value="C:CURI complex"/>
    <property type="evidence" value="ECO:0007669"/>
    <property type="project" value="TreeGrafter"/>
</dbReference>
<evidence type="ECO:0000313" key="6">
    <source>
        <dbReference type="Proteomes" id="UP000664859"/>
    </source>
</evidence>
<protein>
    <submittedName>
        <fullName evidence="5">Ribosomal RNA-processing protein 7-domain-containing protein</fullName>
    </submittedName>
</protein>
<evidence type="ECO:0000256" key="1">
    <source>
        <dbReference type="ARBA" id="ARBA00006110"/>
    </source>
</evidence>
<dbReference type="AlphaFoldDB" id="A0A835Z5W2"/>
<evidence type="ECO:0000256" key="2">
    <source>
        <dbReference type="SAM" id="Coils"/>
    </source>
</evidence>
<keyword evidence="6" id="KW-1185">Reference proteome</keyword>
<comment type="similarity">
    <text evidence="1">Belongs to the RRP7 family.</text>
</comment>
<dbReference type="PANTHER" id="PTHR13191:SF0">
    <property type="entry name" value="RIBOSOMAL RNA-PROCESSING PROTEIN 7 HOMOLOG A-RELATED"/>
    <property type="match status" value="1"/>
</dbReference>
<dbReference type="Gene3D" id="6.10.250.1770">
    <property type="match status" value="1"/>
</dbReference>
<dbReference type="OrthoDB" id="194319at2759"/>
<dbReference type="EMBL" id="JAFCMP010000074">
    <property type="protein sequence ID" value="KAG5188222.1"/>
    <property type="molecule type" value="Genomic_DNA"/>
</dbReference>
<feature type="region of interest" description="Disordered" evidence="3">
    <location>
        <begin position="206"/>
        <end position="235"/>
    </location>
</feature>
<dbReference type="InterPro" id="IPR024326">
    <property type="entry name" value="RRP7_C"/>
</dbReference>
<proteinExistence type="inferred from homology"/>
<keyword evidence="2" id="KW-0175">Coiled coil</keyword>
<dbReference type="CDD" id="cd12951">
    <property type="entry name" value="RRP7_Rrp7A"/>
    <property type="match status" value="1"/>
</dbReference>
<dbReference type="GO" id="GO:0006364">
    <property type="term" value="P:rRNA processing"/>
    <property type="evidence" value="ECO:0007669"/>
    <property type="project" value="TreeGrafter"/>
</dbReference>
<reference evidence="5" key="1">
    <citation type="submission" date="2021-02" db="EMBL/GenBank/DDBJ databases">
        <title>First Annotated Genome of the Yellow-green Alga Tribonema minus.</title>
        <authorList>
            <person name="Mahan K.M."/>
        </authorList>
    </citation>
    <scope>NUCLEOTIDE SEQUENCE</scope>
    <source>
        <strain evidence="5">UTEX B ZZ1240</strain>
    </source>
</reference>
<accession>A0A835Z5W2</accession>
<evidence type="ECO:0000256" key="3">
    <source>
        <dbReference type="SAM" id="MobiDB-lite"/>
    </source>
</evidence>
<feature type="region of interest" description="Disordered" evidence="3">
    <location>
        <begin position="81"/>
        <end position="103"/>
    </location>
</feature>
<name>A0A835Z5W2_9STRA</name>
<dbReference type="PANTHER" id="PTHR13191">
    <property type="entry name" value="RIBOSOMAL RNA PROCESSING PROTEIN 7-RELATED"/>
    <property type="match status" value="1"/>
</dbReference>
<feature type="domain" description="Ribosomal RNA-processing protein 7 C-terminal" evidence="4">
    <location>
        <begin position="155"/>
        <end position="276"/>
    </location>
</feature>
<dbReference type="GO" id="GO:0034456">
    <property type="term" value="C:UTP-C complex"/>
    <property type="evidence" value="ECO:0007669"/>
    <property type="project" value="TreeGrafter"/>
</dbReference>
<dbReference type="Pfam" id="PF12923">
    <property type="entry name" value="RRP7"/>
    <property type="match status" value="1"/>
</dbReference>
<evidence type="ECO:0000313" key="5">
    <source>
        <dbReference type="EMBL" id="KAG5188222.1"/>
    </source>
</evidence>